<name>A0A502HCD7_9BACT</name>
<keyword evidence="2" id="KW-0812">Transmembrane</keyword>
<evidence type="ECO:0000313" key="3">
    <source>
        <dbReference type="EMBL" id="TPG72181.1"/>
    </source>
</evidence>
<evidence type="ECO:0000256" key="2">
    <source>
        <dbReference type="SAM" id="Phobius"/>
    </source>
</evidence>
<dbReference type="InterPro" id="IPR024623">
    <property type="entry name" value="YtxH"/>
</dbReference>
<sequence>MVQGSYLFYPQYPTAMNDDKGKVIFSLLAGATAGIVAGLLLAPETGDEARSSLLRSATKLREDLSKRVNGLLGKIPAQEGHTNPDAAVSEDKEAADRLLDGLSAGAPPTDFAQRNADYKAIDEEIRHTGTL</sequence>
<reference evidence="3 4" key="1">
    <citation type="journal article" date="2019" name="Environ. Microbiol.">
        <title>Species interactions and distinct microbial communities in high Arctic permafrost affected cryosols are associated with the CH4 and CO2 gas fluxes.</title>
        <authorList>
            <person name="Altshuler I."/>
            <person name="Hamel J."/>
            <person name="Turney S."/>
            <person name="Magnuson E."/>
            <person name="Levesque R."/>
            <person name="Greer C."/>
            <person name="Whyte L.G."/>
        </authorList>
    </citation>
    <scope>NUCLEOTIDE SEQUENCE [LARGE SCALE GENOMIC DNA]</scope>
    <source>
        <strain evidence="3 4">S9.2P</strain>
    </source>
</reference>
<dbReference type="AlphaFoldDB" id="A0A502HCD7"/>
<dbReference type="Pfam" id="PF12732">
    <property type="entry name" value="YtxH"/>
    <property type="match status" value="1"/>
</dbReference>
<accession>A0A502HCD7</accession>
<dbReference type="Proteomes" id="UP000317646">
    <property type="component" value="Unassembled WGS sequence"/>
</dbReference>
<keyword evidence="4" id="KW-1185">Reference proteome</keyword>
<keyword evidence="2" id="KW-0472">Membrane</keyword>
<organism evidence="3 4">
    <name type="scientific">Hymenobacter nivis</name>
    <dbReference type="NCBI Taxonomy" id="1850093"/>
    <lineage>
        <taxon>Bacteria</taxon>
        <taxon>Pseudomonadati</taxon>
        <taxon>Bacteroidota</taxon>
        <taxon>Cytophagia</taxon>
        <taxon>Cytophagales</taxon>
        <taxon>Hymenobacteraceae</taxon>
        <taxon>Hymenobacter</taxon>
    </lineage>
</organism>
<keyword evidence="2" id="KW-1133">Transmembrane helix</keyword>
<feature type="transmembrane region" description="Helical" evidence="2">
    <location>
        <begin position="23"/>
        <end position="42"/>
    </location>
</feature>
<feature type="region of interest" description="Disordered" evidence="1">
    <location>
        <begin position="75"/>
        <end position="94"/>
    </location>
</feature>
<comment type="caution">
    <text evidence="3">The sequence shown here is derived from an EMBL/GenBank/DDBJ whole genome shotgun (WGS) entry which is preliminary data.</text>
</comment>
<evidence type="ECO:0000256" key="1">
    <source>
        <dbReference type="SAM" id="MobiDB-lite"/>
    </source>
</evidence>
<evidence type="ECO:0000313" key="4">
    <source>
        <dbReference type="Proteomes" id="UP000317646"/>
    </source>
</evidence>
<proteinExistence type="predicted"/>
<gene>
    <name evidence="3" type="ORF">EAH73_02795</name>
</gene>
<dbReference type="EMBL" id="RCYZ01000001">
    <property type="protein sequence ID" value="TPG72181.1"/>
    <property type="molecule type" value="Genomic_DNA"/>
</dbReference>
<protein>
    <submittedName>
        <fullName evidence="3">YtxH domain-containing protein</fullName>
    </submittedName>
</protein>